<comment type="caution">
    <text evidence="1">The sequence shown here is derived from an EMBL/GenBank/DDBJ whole genome shotgun (WGS) entry which is preliminary data.</text>
</comment>
<proteinExistence type="predicted"/>
<evidence type="ECO:0000313" key="2">
    <source>
        <dbReference type="Proteomes" id="UP000541583"/>
    </source>
</evidence>
<protein>
    <recommendedName>
        <fullName evidence="3">Transposase</fullName>
    </recommendedName>
</protein>
<keyword evidence="2" id="KW-1185">Reference proteome</keyword>
<sequence length="53" mass="6244">MNFSKSAKVAIFKILAHQWERIFNDRQKYDPPILKVRNASKRPHIRLPAGIKD</sequence>
<evidence type="ECO:0000313" key="1">
    <source>
        <dbReference type="EMBL" id="MBB6107766.1"/>
    </source>
</evidence>
<dbReference type="RefSeq" id="WP_175614007.1">
    <property type="nucleotide sequence ID" value="NZ_FTMG01000001.1"/>
</dbReference>
<name>A0ABR6PDJ1_9SPHI</name>
<evidence type="ECO:0008006" key="3">
    <source>
        <dbReference type="Google" id="ProtNLM"/>
    </source>
</evidence>
<gene>
    <name evidence="1" type="ORF">HDF23_000496</name>
</gene>
<organism evidence="1 2">
    <name type="scientific">Mucilaginibacter lappiensis</name>
    <dbReference type="NCBI Taxonomy" id="354630"/>
    <lineage>
        <taxon>Bacteria</taxon>
        <taxon>Pseudomonadati</taxon>
        <taxon>Bacteroidota</taxon>
        <taxon>Sphingobacteriia</taxon>
        <taxon>Sphingobacteriales</taxon>
        <taxon>Sphingobacteriaceae</taxon>
        <taxon>Mucilaginibacter</taxon>
    </lineage>
</organism>
<dbReference type="EMBL" id="JACHCB010000001">
    <property type="protein sequence ID" value="MBB6107766.1"/>
    <property type="molecule type" value="Genomic_DNA"/>
</dbReference>
<reference evidence="1 2" key="1">
    <citation type="submission" date="2020-08" db="EMBL/GenBank/DDBJ databases">
        <title>Genomic Encyclopedia of Type Strains, Phase IV (KMG-V): Genome sequencing to study the core and pangenomes of soil and plant-associated prokaryotes.</title>
        <authorList>
            <person name="Whitman W."/>
        </authorList>
    </citation>
    <scope>NUCLEOTIDE SEQUENCE [LARGE SCALE GENOMIC DNA]</scope>
    <source>
        <strain evidence="1 2">ANJLi2</strain>
    </source>
</reference>
<accession>A0ABR6PDJ1</accession>
<dbReference type="Proteomes" id="UP000541583">
    <property type="component" value="Unassembled WGS sequence"/>
</dbReference>